<keyword evidence="8" id="KW-1185">Reference proteome</keyword>
<sequence length="522" mass="59630">MMGSIDFVFLCSFTVSVIWAASLSPKTIEDSDPGFDLYMGYDNLEEYDNHPIQFDHPLPDWLKGSLIRNGVGRYEVGNRKVENLLDGFAKITKWTFPGDGTTSFSTKFLRTSFYNESMSSNDIAPYATLGPLDPPFTLEETLKALENGMDNPNVNVYNFTENIVVLYDLWIMYNIDPRTLNLQEKINADVPNAKMGFPYASPISCAHPLQEIGTEHHLTFLGSLALLPGLKHKLTLVRVKSSTDREMIAQWEVENMPYMHSFSVTKKYAIFLGSPYFYEIQRMLKNLNMADTMVWYPDKPTMIYLVELSTGKVQTLQTECMFTMHHINAFEMDDQHIAVDVSDFGEAGVFSRASVEVIRNQTLRNSLLKSQPVIKRYILNLKDNTVDVMKFPSPARLPFSSNFDLPTINEKYRGKEYCFVYGFSAMIDGINYSNSSIVKKDMCKNTTDRAWFMKHHYLMEAWFVPFPQGTAEDDGYLLTPVLDGENRKSYLAVIDARNMTLVNKAELPTTVPFNIHGRLFDL</sequence>
<dbReference type="InterPro" id="IPR004294">
    <property type="entry name" value="Carotenoid_Oase"/>
</dbReference>
<evidence type="ECO:0000313" key="7">
    <source>
        <dbReference type="EMBL" id="KAK3100022.1"/>
    </source>
</evidence>
<dbReference type="GO" id="GO:0003834">
    <property type="term" value="F:beta-carotene 15,15'-dioxygenase activity"/>
    <property type="evidence" value="ECO:0007669"/>
    <property type="project" value="TreeGrafter"/>
</dbReference>
<feature type="binding site" evidence="5">
    <location>
        <position position="260"/>
    </location>
    <ligand>
        <name>Fe cation</name>
        <dbReference type="ChEBI" id="CHEBI:24875"/>
        <note>catalytic</note>
    </ligand>
</feature>
<dbReference type="AlphaFoldDB" id="A0AA88Y8T9"/>
<comment type="similarity">
    <text evidence="1">Belongs to the carotenoid oxygenase family.</text>
</comment>
<organism evidence="7 8">
    <name type="scientific">Pinctada imbricata</name>
    <name type="common">Atlantic pearl-oyster</name>
    <name type="synonym">Pinctada martensii</name>
    <dbReference type="NCBI Taxonomy" id="66713"/>
    <lineage>
        <taxon>Eukaryota</taxon>
        <taxon>Metazoa</taxon>
        <taxon>Spiralia</taxon>
        <taxon>Lophotrochozoa</taxon>
        <taxon>Mollusca</taxon>
        <taxon>Bivalvia</taxon>
        <taxon>Autobranchia</taxon>
        <taxon>Pteriomorphia</taxon>
        <taxon>Pterioida</taxon>
        <taxon>Pterioidea</taxon>
        <taxon>Pteriidae</taxon>
        <taxon>Pinctada</taxon>
    </lineage>
</organism>
<evidence type="ECO:0000256" key="2">
    <source>
        <dbReference type="ARBA" id="ARBA00022723"/>
    </source>
</evidence>
<dbReference type="GO" id="GO:0046872">
    <property type="term" value="F:metal ion binding"/>
    <property type="evidence" value="ECO:0007669"/>
    <property type="project" value="UniProtKB-KW"/>
</dbReference>
<evidence type="ECO:0000256" key="5">
    <source>
        <dbReference type="PIRSR" id="PIRSR604294-1"/>
    </source>
</evidence>
<comment type="caution">
    <text evidence="7">The sequence shown here is derived from an EMBL/GenBank/DDBJ whole genome shotgun (WGS) entry which is preliminary data.</text>
</comment>
<comment type="cofactor">
    <cofactor evidence="5">
        <name>Fe(2+)</name>
        <dbReference type="ChEBI" id="CHEBI:29033"/>
    </cofactor>
    <text evidence="5">Binds 1 Fe(2+) ion per subunit.</text>
</comment>
<dbReference type="GO" id="GO:0010436">
    <property type="term" value="F:carotenoid dioxygenase activity"/>
    <property type="evidence" value="ECO:0007669"/>
    <property type="project" value="TreeGrafter"/>
</dbReference>
<dbReference type="Pfam" id="PF03055">
    <property type="entry name" value="RPE65"/>
    <property type="match status" value="1"/>
</dbReference>
<evidence type="ECO:0000256" key="3">
    <source>
        <dbReference type="ARBA" id="ARBA00023002"/>
    </source>
</evidence>
<keyword evidence="6" id="KW-0732">Signal</keyword>
<feature type="binding site" evidence="5">
    <location>
        <position position="325"/>
    </location>
    <ligand>
        <name>Fe cation</name>
        <dbReference type="ChEBI" id="CHEBI:24875"/>
        <note>catalytic</note>
    </ligand>
</feature>
<feature type="binding site" evidence="5">
    <location>
        <position position="516"/>
    </location>
    <ligand>
        <name>Fe cation</name>
        <dbReference type="ChEBI" id="CHEBI:24875"/>
        <note>catalytic</note>
    </ligand>
</feature>
<evidence type="ECO:0000313" key="8">
    <source>
        <dbReference type="Proteomes" id="UP001186944"/>
    </source>
</evidence>
<gene>
    <name evidence="7" type="ORF">FSP39_013602</name>
</gene>
<feature type="binding site" evidence="5">
    <location>
        <position position="207"/>
    </location>
    <ligand>
        <name>Fe cation</name>
        <dbReference type="ChEBI" id="CHEBI:24875"/>
        <note>catalytic</note>
    </ligand>
</feature>
<dbReference type="PANTHER" id="PTHR10543:SF24">
    <property type="entry name" value="CAROTENOID ISOMEROOXYGENASE"/>
    <property type="match status" value="1"/>
</dbReference>
<keyword evidence="3" id="KW-0560">Oxidoreductase</keyword>
<dbReference type="PANTHER" id="PTHR10543">
    <property type="entry name" value="BETA-CAROTENE DIOXYGENASE"/>
    <property type="match status" value="1"/>
</dbReference>
<name>A0AA88Y8T9_PINIB</name>
<evidence type="ECO:0000256" key="4">
    <source>
        <dbReference type="ARBA" id="ARBA00023004"/>
    </source>
</evidence>
<keyword evidence="4 5" id="KW-0408">Iron</keyword>
<dbReference type="EMBL" id="VSWD01000006">
    <property type="protein sequence ID" value="KAK3100022.1"/>
    <property type="molecule type" value="Genomic_DNA"/>
</dbReference>
<dbReference type="GO" id="GO:0042574">
    <property type="term" value="P:retinal metabolic process"/>
    <property type="evidence" value="ECO:0007669"/>
    <property type="project" value="TreeGrafter"/>
</dbReference>
<feature type="signal peptide" evidence="6">
    <location>
        <begin position="1"/>
        <end position="20"/>
    </location>
</feature>
<accession>A0AA88Y8T9</accession>
<protein>
    <submittedName>
        <fullName evidence="7">Uncharacterized protein</fullName>
    </submittedName>
</protein>
<evidence type="ECO:0000256" key="1">
    <source>
        <dbReference type="ARBA" id="ARBA00006787"/>
    </source>
</evidence>
<dbReference type="GO" id="GO:0016121">
    <property type="term" value="P:carotene catabolic process"/>
    <property type="evidence" value="ECO:0007669"/>
    <property type="project" value="TreeGrafter"/>
</dbReference>
<keyword evidence="2 5" id="KW-0479">Metal-binding</keyword>
<dbReference type="Proteomes" id="UP001186944">
    <property type="component" value="Unassembled WGS sequence"/>
</dbReference>
<proteinExistence type="inferred from homology"/>
<feature type="chain" id="PRO_5041650887" evidence="6">
    <location>
        <begin position="21"/>
        <end position="522"/>
    </location>
</feature>
<reference evidence="7" key="1">
    <citation type="submission" date="2019-08" db="EMBL/GenBank/DDBJ databases">
        <title>The improved chromosome-level genome for the pearl oyster Pinctada fucata martensii using PacBio sequencing and Hi-C.</title>
        <authorList>
            <person name="Zheng Z."/>
        </authorList>
    </citation>
    <scope>NUCLEOTIDE SEQUENCE</scope>
    <source>
        <strain evidence="7">ZZ-2019</strain>
        <tissue evidence="7">Adductor muscle</tissue>
    </source>
</reference>
<evidence type="ECO:0000256" key="6">
    <source>
        <dbReference type="SAM" id="SignalP"/>
    </source>
</evidence>